<dbReference type="SUPFAM" id="SSF88659">
    <property type="entry name" value="Sigma3 and sigma4 domains of RNA polymerase sigma factors"/>
    <property type="match status" value="1"/>
</dbReference>
<evidence type="ECO:0000256" key="1">
    <source>
        <dbReference type="ARBA" id="ARBA00010641"/>
    </source>
</evidence>
<dbReference type="InterPro" id="IPR014284">
    <property type="entry name" value="RNA_pol_sigma-70_dom"/>
</dbReference>
<evidence type="ECO:0000259" key="5">
    <source>
        <dbReference type="Pfam" id="PF04542"/>
    </source>
</evidence>
<evidence type="ECO:0000313" key="8">
    <source>
        <dbReference type="Proteomes" id="UP000783287"/>
    </source>
</evidence>
<dbReference type="InterPro" id="IPR013249">
    <property type="entry name" value="RNA_pol_sigma70_r4_t2"/>
</dbReference>
<keyword evidence="3" id="KW-0731">Sigma factor</keyword>
<dbReference type="InterPro" id="IPR039425">
    <property type="entry name" value="RNA_pol_sigma-70-like"/>
</dbReference>
<dbReference type="NCBIfam" id="TIGR02937">
    <property type="entry name" value="sigma70-ECF"/>
    <property type="match status" value="1"/>
</dbReference>
<dbReference type="GO" id="GO:0003677">
    <property type="term" value="F:DNA binding"/>
    <property type="evidence" value="ECO:0007669"/>
    <property type="project" value="InterPro"/>
</dbReference>
<organism evidence="7 8">
    <name type="scientific">Candidatus Dojkabacteria bacterium</name>
    <dbReference type="NCBI Taxonomy" id="2099670"/>
    <lineage>
        <taxon>Bacteria</taxon>
        <taxon>Candidatus Dojkabacteria</taxon>
    </lineage>
</organism>
<dbReference type="InterPro" id="IPR013324">
    <property type="entry name" value="RNA_pol_sigma_r3/r4-like"/>
</dbReference>
<accession>A0A955RIN0</accession>
<evidence type="ECO:0000256" key="2">
    <source>
        <dbReference type="ARBA" id="ARBA00023015"/>
    </source>
</evidence>
<gene>
    <name evidence="7" type="ORF">KC909_00920</name>
</gene>
<dbReference type="PANTHER" id="PTHR43133">
    <property type="entry name" value="RNA POLYMERASE ECF-TYPE SIGMA FACTO"/>
    <property type="match status" value="1"/>
</dbReference>
<dbReference type="Proteomes" id="UP000783287">
    <property type="component" value="Unassembled WGS sequence"/>
</dbReference>
<dbReference type="AlphaFoldDB" id="A0A955RIN0"/>
<dbReference type="InterPro" id="IPR007627">
    <property type="entry name" value="RNA_pol_sigma70_r2"/>
</dbReference>
<reference evidence="7" key="1">
    <citation type="submission" date="2020-04" db="EMBL/GenBank/DDBJ databases">
        <authorList>
            <person name="Zhang T."/>
        </authorList>
    </citation>
    <scope>NUCLEOTIDE SEQUENCE</scope>
    <source>
        <strain evidence="7">HKST-UBA14</strain>
    </source>
</reference>
<dbReference type="SUPFAM" id="SSF88946">
    <property type="entry name" value="Sigma2 domain of RNA polymerase sigma factors"/>
    <property type="match status" value="1"/>
</dbReference>
<keyword evidence="2" id="KW-0805">Transcription regulation</keyword>
<dbReference type="Pfam" id="PF04542">
    <property type="entry name" value="Sigma70_r2"/>
    <property type="match status" value="1"/>
</dbReference>
<evidence type="ECO:0000256" key="3">
    <source>
        <dbReference type="ARBA" id="ARBA00023082"/>
    </source>
</evidence>
<sequence length="193" mass="22871">MDISKQEEKNLVEKTMQDIAHFSELYELYQEKIYNYCYYRIYNEELACDFTGDVFMKAIEAMQNGKYSWDDRVGFGGWLYRIAHNRIVDHYKKASTKREILLDEKIDKAFEADAHELDEKIDTQNALTDVYKFIADFDDQTQSLFVLKFSEEHTFNEIADILELNESTVKMKYYRAIEHIKKQLSLANSKYGG</sequence>
<evidence type="ECO:0000313" key="7">
    <source>
        <dbReference type="EMBL" id="MCA9382903.1"/>
    </source>
</evidence>
<evidence type="ECO:0000259" key="6">
    <source>
        <dbReference type="Pfam" id="PF08281"/>
    </source>
</evidence>
<proteinExistence type="inferred from homology"/>
<dbReference type="EMBL" id="JAGQLK010000011">
    <property type="protein sequence ID" value="MCA9382903.1"/>
    <property type="molecule type" value="Genomic_DNA"/>
</dbReference>
<reference evidence="7" key="2">
    <citation type="journal article" date="2021" name="Microbiome">
        <title>Successional dynamics and alternative stable states in a saline activated sludge microbial community over 9 years.</title>
        <authorList>
            <person name="Wang Y."/>
            <person name="Ye J."/>
            <person name="Ju F."/>
            <person name="Liu L."/>
            <person name="Boyd J.A."/>
            <person name="Deng Y."/>
            <person name="Parks D.H."/>
            <person name="Jiang X."/>
            <person name="Yin X."/>
            <person name="Woodcroft B.J."/>
            <person name="Tyson G.W."/>
            <person name="Hugenholtz P."/>
            <person name="Polz M.F."/>
            <person name="Zhang T."/>
        </authorList>
    </citation>
    <scope>NUCLEOTIDE SEQUENCE</scope>
    <source>
        <strain evidence="7">HKST-UBA14</strain>
    </source>
</reference>
<feature type="domain" description="RNA polymerase sigma factor 70 region 4 type 2" evidence="6">
    <location>
        <begin position="140"/>
        <end position="179"/>
    </location>
</feature>
<dbReference type="GO" id="GO:0016987">
    <property type="term" value="F:sigma factor activity"/>
    <property type="evidence" value="ECO:0007669"/>
    <property type="project" value="UniProtKB-KW"/>
</dbReference>
<feature type="domain" description="RNA polymerase sigma-70 region 2" evidence="5">
    <location>
        <begin position="25"/>
        <end position="95"/>
    </location>
</feature>
<comment type="similarity">
    <text evidence="1">Belongs to the sigma-70 factor family. ECF subfamily.</text>
</comment>
<dbReference type="InterPro" id="IPR036388">
    <property type="entry name" value="WH-like_DNA-bd_sf"/>
</dbReference>
<dbReference type="Pfam" id="PF08281">
    <property type="entry name" value="Sigma70_r4_2"/>
    <property type="match status" value="1"/>
</dbReference>
<dbReference type="InterPro" id="IPR013325">
    <property type="entry name" value="RNA_pol_sigma_r2"/>
</dbReference>
<keyword evidence="4" id="KW-0804">Transcription</keyword>
<name>A0A955RIN0_9BACT</name>
<dbReference type="PANTHER" id="PTHR43133:SF60">
    <property type="entry name" value="RNA POLYMERASE SIGMA FACTOR SIGV"/>
    <property type="match status" value="1"/>
</dbReference>
<protein>
    <submittedName>
        <fullName evidence="7">RNA polymerase sigma factor</fullName>
    </submittedName>
</protein>
<dbReference type="Gene3D" id="1.10.1740.10">
    <property type="match status" value="1"/>
</dbReference>
<comment type="caution">
    <text evidence="7">The sequence shown here is derived from an EMBL/GenBank/DDBJ whole genome shotgun (WGS) entry which is preliminary data.</text>
</comment>
<evidence type="ECO:0000256" key="4">
    <source>
        <dbReference type="ARBA" id="ARBA00023163"/>
    </source>
</evidence>
<dbReference type="GO" id="GO:0006352">
    <property type="term" value="P:DNA-templated transcription initiation"/>
    <property type="evidence" value="ECO:0007669"/>
    <property type="project" value="InterPro"/>
</dbReference>
<dbReference type="Gene3D" id="1.10.10.10">
    <property type="entry name" value="Winged helix-like DNA-binding domain superfamily/Winged helix DNA-binding domain"/>
    <property type="match status" value="1"/>
</dbReference>